<comment type="caution">
    <text evidence="10">The sequence shown here is derived from an EMBL/GenBank/DDBJ whole genome shotgun (WGS) entry which is preliminary data.</text>
</comment>
<dbReference type="CDD" id="cd02021">
    <property type="entry name" value="GntK"/>
    <property type="match status" value="1"/>
</dbReference>
<protein>
    <recommendedName>
        <fullName evidence="3 9">Gluconokinase</fullName>
        <ecNumber evidence="3 9">2.7.1.12</ecNumber>
    </recommendedName>
</protein>
<keyword evidence="11" id="KW-1185">Reference proteome</keyword>
<proteinExistence type="inferred from homology"/>
<dbReference type="PANTHER" id="PTHR43442">
    <property type="entry name" value="GLUCONOKINASE-RELATED"/>
    <property type="match status" value="1"/>
</dbReference>
<evidence type="ECO:0000313" key="10">
    <source>
        <dbReference type="EMBL" id="MBO0904672.1"/>
    </source>
</evidence>
<dbReference type="Pfam" id="PF13238">
    <property type="entry name" value="AAA_18"/>
    <property type="match status" value="1"/>
</dbReference>
<dbReference type="EMBL" id="JAFMPY010000013">
    <property type="protein sequence ID" value="MBO0904672.1"/>
    <property type="molecule type" value="Genomic_DNA"/>
</dbReference>
<name>A0ABS3J6E3_9HYPH</name>
<comment type="catalytic activity">
    <reaction evidence="8 9">
        <text>D-gluconate + ATP = 6-phospho-D-gluconate + ADP + H(+)</text>
        <dbReference type="Rhea" id="RHEA:19433"/>
        <dbReference type="ChEBI" id="CHEBI:15378"/>
        <dbReference type="ChEBI" id="CHEBI:18391"/>
        <dbReference type="ChEBI" id="CHEBI:30616"/>
        <dbReference type="ChEBI" id="CHEBI:58759"/>
        <dbReference type="ChEBI" id="CHEBI:456216"/>
        <dbReference type="EC" id="2.7.1.12"/>
    </reaction>
</comment>
<evidence type="ECO:0000256" key="6">
    <source>
        <dbReference type="ARBA" id="ARBA00022777"/>
    </source>
</evidence>
<dbReference type="Proteomes" id="UP000664288">
    <property type="component" value="Unassembled WGS sequence"/>
</dbReference>
<dbReference type="PANTHER" id="PTHR43442:SF3">
    <property type="entry name" value="GLUCONOKINASE-RELATED"/>
    <property type="match status" value="1"/>
</dbReference>
<dbReference type="NCBIfam" id="TIGR01313">
    <property type="entry name" value="therm_gnt_kin"/>
    <property type="match status" value="1"/>
</dbReference>
<comment type="similarity">
    <text evidence="2 9">Belongs to the gluconokinase GntK/GntV family.</text>
</comment>
<accession>A0ABS3J6E3</accession>
<keyword evidence="6 9" id="KW-0418">Kinase</keyword>
<keyword evidence="7 9" id="KW-0067">ATP-binding</keyword>
<dbReference type="SUPFAM" id="SSF52540">
    <property type="entry name" value="P-loop containing nucleoside triphosphate hydrolases"/>
    <property type="match status" value="1"/>
</dbReference>
<keyword evidence="5 9" id="KW-0547">Nucleotide-binding</keyword>
<evidence type="ECO:0000256" key="2">
    <source>
        <dbReference type="ARBA" id="ARBA00008420"/>
    </source>
</evidence>
<evidence type="ECO:0000256" key="7">
    <source>
        <dbReference type="ARBA" id="ARBA00022840"/>
    </source>
</evidence>
<evidence type="ECO:0000256" key="9">
    <source>
        <dbReference type="RuleBase" id="RU363066"/>
    </source>
</evidence>
<evidence type="ECO:0000256" key="4">
    <source>
        <dbReference type="ARBA" id="ARBA00022679"/>
    </source>
</evidence>
<evidence type="ECO:0000256" key="3">
    <source>
        <dbReference type="ARBA" id="ARBA00012054"/>
    </source>
</evidence>
<evidence type="ECO:0000256" key="1">
    <source>
        <dbReference type="ARBA" id="ARBA00004761"/>
    </source>
</evidence>
<dbReference type="Gene3D" id="3.40.50.300">
    <property type="entry name" value="P-loop containing nucleotide triphosphate hydrolases"/>
    <property type="match status" value="1"/>
</dbReference>
<evidence type="ECO:0000256" key="8">
    <source>
        <dbReference type="ARBA" id="ARBA00048090"/>
    </source>
</evidence>
<keyword evidence="4 9" id="KW-0808">Transferase</keyword>
<gene>
    <name evidence="10" type="ORF">J1C47_13570</name>
</gene>
<evidence type="ECO:0000256" key="5">
    <source>
        <dbReference type="ARBA" id="ARBA00022741"/>
    </source>
</evidence>
<reference evidence="10 11" key="1">
    <citation type="submission" date="2021-03" db="EMBL/GenBank/DDBJ databases">
        <title>Whole genome sequence of Jiella sp. MQZ13P-4.</title>
        <authorList>
            <person name="Tuo L."/>
        </authorList>
    </citation>
    <scope>NUCLEOTIDE SEQUENCE [LARGE SCALE GENOMIC DNA]</scope>
    <source>
        <strain evidence="10 11">MQZ13P-4</strain>
    </source>
</reference>
<dbReference type="EC" id="2.7.1.12" evidence="3 9"/>
<dbReference type="InterPro" id="IPR006001">
    <property type="entry name" value="Therm_gnt_kin"/>
</dbReference>
<organism evidence="10 11">
    <name type="scientific">Jiella sonneratiae</name>
    <dbReference type="NCBI Taxonomy" id="2816856"/>
    <lineage>
        <taxon>Bacteria</taxon>
        <taxon>Pseudomonadati</taxon>
        <taxon>Pseudomonadota</taxon>
        <taxon>Alphaproteobacteria</taxon>
        <taxon>Hyphomicrobiales</taxon>
        <taxon>Aurantimonadaceae</taxon>
        <taxon>Jiella</taxon>
    </lineage>
</organism>
<dbReference type="InterPro" id="IPR027417">
    <property type="entry name" value="P-loop_NTPase"/>
</dbReference>
<comment type="pathway">
    <text evidence="1">Carbohydrate acid metabolism.</text>
</comment>
<sequence>MGEGGFGLSDTAAAILVMGVCGVGKSTVGRTLAETIGRAFVEADDFHSSDNIETMRSGRPLDDAMRWSWLDAVAEAVAAVQSTDGGGPVVFACSALKRSYRDRLRERLGRIAIVHLTGSREVIGRRLSARRGHFMSPDLLQSQFGAMEEPDEAEEPCVTVDVGWTLQDLQEFAAGYARAAAPSNAAGP</sequence>
<evidence type="ECO:0000313" key="11">
    <source>
        <dbReference type="Proteomes" id="UP000664288"/>
    </source>
</evidence>